<dbReference type="AlphaFoldDB" id="A0AAE0QPN0"/>
<evidence type="ECO:0008006" key="3">
    <source>
        <dbReference type="Google" id="ProtNLM"/>
    </source>
</evidence>
<proteinExistence type="predicted"/>
<dbReference type="InterPro" id="IPR043128">
    <property type="entry name" value="Rev_trsase/Diguanyl_cyclase"/>
</dbReference>
<dbReference type="InterPro" id="IPR043502">
    <property type="entry name" value="DNA/RNA_pol_sf"/>
</dbReference>
<dbReference type="InterPro" id="IPR053134">
    <property type="entry name" value="RNA-dir_DNA_polymerase"/>
</dbReference>
<sequence length="116" mass="13486">MNISGSGRFLFRREKGWGPPSHIDYLGLNAITVRYPYPLPLMPGALEQLRRAKFFTKLDLLFQSLINEVFQDILNNVIAYVDNILVYSTLFDEHVRHVRAVLTHPQCSHLYVKLEK</sequence>
<evidence type="ECO:0000313" key="2">
    <source>
        <dbReference type="Proteomes" id="UP001274896"/>
    </source>
</evidence>
<evidence type="ECO:0000313" key="1">
    <source>
        <dbReference type="EMBL" id="KAK3526413.1"/>
    </source>
</evidence>
<dbReference type="EMBL" id="JAUCMX010000013">
    <property type="protein sequence ID" value="KAK3526413.1"/>
    <property type="molecule type" value="Genomic_DNA"/>
</dbReference>
<dbReference type="Proteomes" id="UP001274896">
    <property type="component" value="Unassembled WGS sequence"/>
</dbReference>
<dbReference type="PANTHER" id="PTHR24559:SF440">
    <property type="entry name" value="RIBONUCLEASE H"/>
    <property type="match status" value="1"/>
</dbReference>
<accession>A0AAE0QPN0</accession>
<dbReference type="Gene3D" id="3.30.70.270">
    <property type="match status" value="2"/>
</dbReference>
<dbReference type="SUPFAM" id="SSF56672">
    <property type="entry name" value="DNA/RNA polymerases"/>
    <property type="match status" value="1"/>
</dbReference>
<dbReference type="PANTHER" id="PTHR24559">
    <property type="entry name" value="TRANSPOSON TY3-I GAG-POL POLYPROTEIN"/>
    <property type="match status" value="1"/>
</dbReference>
<protein>
    <recommendedName>
        <fullName evidence="3">Reverse transcriptase</fullName>
    </recommendedName>
</protein>
<organism evidence="1 2">
    <name type="scientific">Hemibagrus guttatus</name>
    <dbReference type="NCBI Taxonomy" id="175788"/>
    <lineage>
        <taxon>Eukaryota</taxon>
        <taxon>Metazoa</taxon>
        <taxon>Chordata</taxon>
        <taxon>Craniata</taxon>
        <taxon>Vertebrata</taxon>
        <taxon>Euteleostomi</taxon>
        <taxon>Actinopterygii</taxon>
        <taxon>Neopterygii</taxon>
        <taxon>Teleostei</taxon>
        <taxon>Ostariophysi</taxon>
        <taxon>Siluriformes</taxon>
        <taxon>Bagridae</taxon>
        <taxon>Hemibagrus</taxon>
    </lineage>
</organism>
<keyword evidence="2" id="KW-1185">Reference proteome</keyword>
<dbReference type="Gene3D" id="3.10.10.10">
    <property type="entry name" value="HIV Type 1 Reverse Transcriptase, subunit A, domain 1"/>
    <property type="match status" value="1"/>
</dbReference>
<gene>
    <name evidence="1" type="ORF">QTP70_025444</name>
</gene>
<feature type="non-terminal residue" evidence="1">
    <location>
        <position position="1"/>
    </location>
</feature>
<name>A0AAE0QPN0_9TELE</name>
<comment type="caution">
    <text evidence="1">The sequence shown here is derived from an EMBL/GenBank/DDBJ whole genome shotgun (WGS) entry which is preliminary data.</text>
</comment>
<reference evidence="1" key="1">
    <citation type="submission" date="2023-06" db="EMBL/GenBank/DDBJ databases">
        <title>Male Hemibagrus guttatus genome.</title>
        <authorList>
            <person name="Bian C."/>
        </authorList>
    </citation>
    <scope>NUCLEOTIDE SEQUENCE</scope>
    <source>
        <strain evidence="1">Male_cb2023</strain>
        <tissue evidence="1">Muscle</tissue>
    </source>
</reference>